<evidence type="ECO:0000313" key="2">
    <source>
        <dbReference type="EMBL" id="KKM24762.1"/>
    </source>
</evidence>
<evidence type="ECO:0000256" key="1">
    <source>
        <dbReference type="SAM" id="MobiDB-lite"/>
    </source>
</evidence>
<protein>
    <submittedName>
        <fullName evidence="2">Uncharacterized protein</fullName>
    </submittedName>
</protein>
<feature type="compositionally biased region" description="Basic and acidic residues" evidence="1">
    <location>
        <begin position="1"/>
        <end position="18"/>
    </location>
</feature>
<organism evidence="2">
    <name type="scientific">marine sediment metagenome</name>
    <dbReference type="NCBI Taxonomy" id="412755"/>
    <lineage>
        <taxon>unclassified sequences</taxon>
        <taxon>metagenomes</taxon>
        <taxon>ecological metagenomes</taxon>
    </lineage>
</organism>
<comment type="caution">
    <text evidence="2">The sequence shown here is derived from an EMBL/GenBank/DDBJ whole genome shotgun (WGS) entry which is preliminary data.</text>
</comment>
<dbReference type="EMBL" id="LAZR01012856">
    <property type="protein sequence ID" value="KKM24762.1"/>
    <property type="molecule type" value="Genomic_DNA"/>
</dbReference>
<feature type="non-terminal residue" evidence="2">
    <location>
        <position position="1"/>
    </location>
</feature>
<dbReference type="AlphaFoldDB" id="A0A0F9IBB8"/>
<gene>
    <name evidence="2" type="ORF">LCGC14_1601910</name>
</gene>
<name>A0A0F9IBB8_9ZZZZ</name>
<feature type="region of interest" description="Disordered" evidence="1">
    <location>
        <begin position="1"/>
        <end position="28"/>
    </location>
</feature>
<proteinExistence type="predicted"/>
<sequence>RWLGRHDTPKSPHKEHGPKGKHQGAGQAVHAGKIHEGLSSIFTGKYEGAGLMSSAPRPGFNVSIAGDSMDIGKRFQQLEDVSGVWEGEMEQSYMANFPRHANPRQVLRAAAKAGKANDQDAVFVRYDDMRNRPAGLWEKAKAYTLQTPQGIIDMIDPSEKNLKAAAKMAKRFGGGQYTVKPVWTRLLERGKHY</sequence>
<accession>A0A0F9IBB8</accession>
<reference evidence="2" key="1">
    <citation type="journal article" date="2015" name="Nature">
        <title>Complex archaea that bridge the gap between prokaryotes and eukaryotes.</title>
        <authorList>
            <person name="Spang A."/>
            <person name="Saw J.H."/>
            <person name="Jorgensen S.L."/>
            <person name="Zaremba-Niedzwiedzka K."/>
            <person name="Martijn J."/>
            <person name="Lind A.E."/>
            <person name="van Eijk R."/>
            <person name="Schleper C."/>
            <person name="Guy L."/>
            <person name="Ettema T.J."/>
        </authorList>
    </citation>
    <scope>NUCLEOTIDE SEQUENCE</scope>
</reference>